<gene>
    <name evidence="2" type="ORF">AVDCRST_MAG93-8642</name>
</gene>
<dbReference type="EMBL" id="CADCTR010002910">
    <property type="protein sequence ID" value="CAA9373825.1"/>
    <property type="molecule type" value="Genomic_DNA"/>
</dbReference>
<dbReference type="InterPro" id="IPR050407">
    <property type="entry name" value="Geranylgeranyl_reductase"/>
</dbReference>
<proteinExistence type="predicted"/>
<name>A0A6J4N0A9_9CHLR</name>
<protein>
    <recommendedName>
        <fullName evidence="1">FAD dependent oxidoreductase domain-containing protein</fullName>
    </recommendedName>
</protein>
<dbReference type="PANTHER" id="PTHR42685:SF22">
    <property type="entry name" value="CONDITIONED MEDIUM FACTOR RECEPTOR 1"/>
    <property type="match status" value="1"/>
</dbReference>
<dbReference type="Gene3D" id="3.50.50.60">
    <property type="entry name" value="FAD/NAD(P)-binding domain"/>
    <property type="match status" value="1"/>
</dbReference>
<accession>A0A6J4N0A9</accession>
<feature type="domain" description="FAD dependent oxidoreductase" evidence="1">
    <location>
        <begin position="4"/>
        <end position="38"/>
    </location>
</feature>
<dbReference type="AlphaFoldDB" id="A0A6J4N0A9"/>
<dbReference type="InterPro" id="IPR006076">
    <property type="entry name" value="FAD-dep_OxRdtase"/>
</dbReference>
<reference evidence="2" key="1">
    <citation type="submission" date="2020-02" db="EMBL/GenBank/DDBJ databases">
        <authorList>
            <person name="Meier V. D."/>
        </authorList>
    </citation>
    <scope>NUCLEOTIDE SEQUENCE</scope>
    <source>
        <strain evidence="2">AVDCRST_MAG93</strain>
    </source>
</reference>
<evidence type="ECO:0000313" key="2">
    <source>
        <dbReference type="EMBL" id="CAA9373825.1"/>
    </source>
</evidence>
<dbReference type="Pfam" id="PF01266">
    <property type="entry name" value="DAO"/>
    <property type="match status" value="1"/>
</dbReference>
<organism evidence="2">
    <name type="scientific">uncultured Chloroflexia bacterium</name>
    <dbReference type="NCBI Taxonomy" id="1672391"/>
    <lineage>
        <taxon>Bacteria</taxon>
        <taxon>Bacillati</taxon>
        <taxon>Chloroflexota</taxon>
        <taxon>Chloroflexia</taxon>
        <taxon>environmental samples</taxon>
    </lineage>
</organism>
<sequence>MDWDMVIVGAGLAGSSLATALARGGWKVVLLEQGDFPRHKVCGEFLSPESQASLEALGLDRTVAALDPSH</sequence>
<feature type="non-terminal residue" evidence="2">
    <location>
        <position position="70"/>
    </location>
</feature>
<dbReference type="SUPFAM" id="SSF51905">
    <property type="entry name" value="FAD/NAD(P)-binding domain"/>
    <property type="match status" value="1"/>
</dbReference>
<dbReference type="PANTHER" id="PTHR42685">
    <property type="entry name" value="GERANYLGERANYL DIPHOSPHATE REDUCTASE"/>
    <property type="match status" value="1"/>
</dbReference>
<evidence type="ECO:0000259" key="1">
    <source>
        <dbReference type="Pfam" id="PF01266"/>
    </source>
</evidence>
<dbReference type="InterPro" id="IPR036188">
    <property type="entry name" value="FAD/NAD-bd_sf"/>
</dbReference>